<dbReference type="SUPFAM" id="SSF50814">
    <property type="entry name" value="Lipocalins"/>
    <property type="match status" value="1"/>
</dbReference>
<dbReference type="PANTHER" id="PTHR11955">
    <property type="entry name" value="FATTY ACID BINDING PROTEIN"/>
    <property type="match status" value="1"/>
</dbReference>
<keyword evidence="5" id="KW-1185">Reference proteome</keyword>
<evidence type="ECO:0000313" key="4">
    <source>
        <dbReference type="EMBL" id="GMR31500.1"/>
    </source>
</evidence>
<evidence type="ECO:0000256" key="1">
    <source>
        <dbReference type="ARBA" id="ARBA00008390"/>
    </source>
</evidence>
<dbReference type="Pfam" id="PF00061">
    <property type="entry name" value="Lipocalin"/>
    <property type="match status" value="1"/>
</dbReference>
<dbReference type="CDD" id="cd00742">
    <property type="entry name" value="FABP"/>
    <property type="match status" value="1"/>
</dbReference>
<dbReference type="EMBL" id="BTRK01000001">
    <property type="protein sequence ID" value="GMR31500.1"/>
    <property type="molecule type" value="Genomic_DNA"/>
</dbReference>
<gene>
    <name evidence="4" type="ORF">PMAYCL1PPCAC_01695</name>
</gene>
<feature type="domain" description="Lipocalin/cytosolic fatty-acid binding" evidence="3">
    <location>
        <begin position="17"/>
        <end position="144"/>
    </location>
</feature>
<dbReference type="InterPro" id="IPR000463">
    <property type="entry name" value="Fatty_acid-bd"/>
</dbReference>
<organism evidence="4 5">
    <name type="scientific">Pristionchus mayeri</name>
    <dbReference type="NCBI Taxonomy" id="1317129"/>
    <lineage>
        <taxon>Eukaryota</taxon>
        <taxon>Metazoa</taxon>
        <taxon>Ecdysozoa</taxon>
        <taxon>Nematoda</taxon>
        <taxon>Chromadorea</taxon>
        <taxon>Rhabditida</taxon>
        <taxon>Rhabditina</taxon>
        <taxon>Diplogasteromorpha</taxon>
        <taxon>Diplogasteroidea</taxon>
        <taxon>Neodiplogasteridae</taxon>
        <taxon>Pristionchus</taxon>
    </lineage>
</organism>
<reference evidence="5" key="1">
    <citation type="submission" date="2022-10" db="EMBL/GenBank/DDBJ databases">
        <title>Genome assembly of Pristionchus species.</title>
        <authorList>
            <person name="Yoshida K."/>
            <person name="Sommer R.J."/>
        </authorList>
    </citation>
    <scope>NUCLEOTIDE SEQUENCE [LARGE SCALE GENOMIC DNA]</scope>
    <source>
        <strain evidence="5">RS5460</strain>
    </source>
</reference>
<dbReference type="InterPro" id="IPR000566">
    <property type="entry name" value="Lipocln_cytosolic_FA-bd_dom"/>
</dbReference>
<proteinExistence type="inferred from homology"/>
<comment type="caution">
    <text evidence="4">The sequence shown here is derived from an EMBL/GenBank/DDBJ whole genome shotgun (WGS) entry which is preliminary data.</text>
</comment>
<sequence>MCSRKLKRAAALQNELTGEWNLLRSKNFDKFLSKLGFGSMHRYITALESTTLTISIRENIWTMFTEGSFAIHRTTFEIGKTIEERTIDGRTVKCTWSMGRIRRRLRCVERNEETGVKMTSEMYVKGGLLIHKMKCGGVTATRRYEKLSDSSFRRLSSSFLIPSSSNAQNEICYWIR</sequence>
<evidence type="ECO:0000313" key="5">
    <source>
        <dbReference type="Proteomes" id="UP001328107"/>
    </source>
</evidence>
<dbReference type="Gene3D" id="2.40.128.20">
    <property type="match status" value="1"/>
</dbReference>
<dbReference type="PRINTS" id="PR00178">
    <property type="entry name" value="FATTYACIDBP"/>
</dbReference>
<comment type="similarity">
    <text evidence="1">Belongs to the calycin superfamily. Fatty-acid binding protein (FABP) family.</text>
</comment>
<keyword evidence="2" id="KW-0446">Lipid-binding</keyword>
<evidence type="ECO:0000259" key="3">
    <source>
        <dbReference type="Pfam" id="PF00061"/>
    </source>
</evidence>
<name>A0AAN4Z6Q8_9BILA</name>
<accession>A0AAN4Z6Q8</accession>
<dbReference type="InterPro" id="IPR012674">
    <property type="entry name" value="Calycin"/>
</dbReference>
<dbReference type="Proteomes" id="UP001328107">
    <property type="component" value="Unassembled WGS sequence"/>
</dbReference>
<evidence type="ECO:0000256" key="2">
    <source>
        <dbReference type="ARBA" id="ARBA00023121"/>
    </source>
</evidence>
<dbReference type="GO" id="GO:0008289">
    <property type="term" value="F:lipid binding"/>
    <property type="evidence" value="ECO:0007669"/>
    <property type="project" value="UniProtKB-KW"/>
</dbReference>
<dbReference type="InterPro" id="IPR031259">
    <property type="entry name" value="ILBP"/>
</dbReference>
<protein>
    <recommendedName>
        <fullName evidence="3">Lipocalin/cytosolic fatty-acid binding domain-containing protein</fullName>
    </recommendedName>
</protein>
<dbReference type="AlphaFoldDB" id="A0AAN4Z6Q8"/>